<comment type="caution">
    <text evidence="4">The sequence shown here is derived from an EMBL/GenBank/DDBJ whole genome shotgun (WGS) entry which is preliminary data.</text>
</comment>
<protein>
    <recommendedName>
        <fullName evidence="6">Mid2 domain-containing protein</fullName>
    </recommendedName>
</protein>
<keyword evidence="2" id="KW-0472">Membrane</keyword>
<evidence type="ECO:0000256" key="3">
    <source>
        <dbReference type="SAM" id="SignalP"/>
    </source>
</evidence>
<keyword evidence="3" id="KW-0732">Signal</keyword>
<evidence type="ECO:0000256" key="2">
    <source>
        <dbReference type="SAM" id="Phobius"/>
    </source>
</evidence>
<feature type="transmembrane region" description="Helical" evidence="2">
    <location>
        <begin position="184"/>
        <end position="209"/>
    </location>
</feature>
<evidence type="ECO:0000256" key="1">
    <source>
        <dbReference type="SAM" id="MobiDB-lite"/>
    </source>
</evidence>
<feature type="compositionally biased region" description="Pro residues" evidence="1">
    <location>
        <begin position="474"/>
        <end position="487"/>
    </location>
</feature>
<evidence type="ECO:0008006" key="6">
    <source>
        <dbReference type="Google" id="ProtNLM"/>
    </source>
</evidence>
<proteinExistence type="predicted"/>
<evidence type="ECO:0000313" key="4">
    <source>
        <dbReference type="EMBL" id="RSH86368.1"/>
    </source>
</evidence>
<feature type="region of interest" description="Disordered" evidence="1">
    <location>
        <begin position="232"/>
        <end position="501"/>
    </location>
</feature>
<name>A0A427Y5L1_9TREE</name>
<feature type="signal peptide" evidence="3">
    <location>
        <begin position="1"/>
        <end position="28"/>
    </location>
</feature>
<feature type="chain" id="PRO_5019231170" description="Mid2 domain-containing protein" evidence="3">
    <location>
        <begin position="29"/>
        <end position="686"/>
    </location>
</feature>
<feature type="compositionally biased region" description="Low complexity" evidence="1">
    <location>
        <begin position="289"/>
        <end position="320"/>
    </location>
</feature>
<gene>
    <name evidence="4" type="ORF">EHS24_004617</name>
</gene>
<keyword evidence="5" id="KW-1185">Reference proteome</keyword>
<dbReference type="EMBL" id="RSCE01000002">
    <property type="protein sequence ID" value="RSH86368.1"/>
    <property type="molecule type" value="Genomic_DNA"/>
</dbReference>
<feature type="compositionally biased region" description="Pro residues" evidence="1">
    <location>
        <begin position="418"/>
        <end position="436"/>
    </location>
</feature>
<accession>A0A427Y5L1</accession>
<feature type="region of interest" description="Disordered" evidence="1">
    <location>
        <begin position="53"/>
        <end position="103"/>
    </location>
</feature>
<reference evidence="4 5" key="1">
    <citation type="submission" date="2018-11" db="EMBL/GenBank/DDBJ databases">
        <title>Genome sequence of Apiotrichum porosum DSM 27194.</title>
        <authorList>
            <person name="Aliyu H."/>
            <person name="Gorte O."/>
            <person name="Ochsenreither K."/>
        </authorList>
    </citation>
    <scope>NUCLEOTIDE SEQUENCE [LARGE SCALE GENOMIC DNA]</scope>
    <source>
        <strain evidence="4 5">DSM 27194</strain>
    </source>
</reference>
<dbReference type="RefSeq" id="XP_028479153.1">
    <property type="nucleotide sequence ID" value="XM_028620181.1"/>
</dbReference>
<keyword evidence="2" id="KW-1133">Transmembrane helix</keyword>
<organism evidence="4 5">
    <name type="scientific">Apiotrichum porosum</name>
    <dbReference type="NCBI Taxonomy" id="105984"/>
    <lineage>
        <taxon>Eukaryota</taxon>
        <taxon>Fungi</taxon>
        <taxon>Dikarya</taxon>
        <taxon>Basidiomycota</taxon>
        <taxon>Agaricomycotina</taxon>
        <taxon>Tremellomycetes</taxon>
        <taxon>Trichosporonales</taxon>
        <taxon>Trichosporonaceae</taxon>
        <taxon>Apiotrichum</taxon>
    </lineage>
</organism>
<feature type="compositionally biased region" description="Low complexity" evidence="1">
    <location>
        <begin position="382"/>
        <end position="393"/>
    </location>
</feature>
<dbReference type="GeneID" id="39589160"/>
<dbReference type="Proteomes" id="UP000279236">
    <property type="component" value="Unassembled WGS sequence"/>
</dbReference>
<keyword evidence="2" id="KW-0812">Transmembrane</keyword>
<sequence>MQPTCAEAFTTNHLIFALISSLTSTSLLVTTLDSAQEWENECFPDAPAVTSAVQNLPSNDPVAAGASPEPPTASDPQVISIPNGAAASPSSSGAARVTPTDIPLPTATLADDTALVMADESTTSSGRKKSTSTVYVLASATSPTHTSTTQIKYTSIEYVTVTSDNVVHTTQSAVVVYGNNKSNAAVIAGGAAGGAVGLGLLVALMWFLWRRHHRGVAYDRDIFDPNMTHSHYSTENGSEDEKVEAPMSPMSTTTAANGFYPPDKKEATSPTPSDGFDWQSPFSPTSPVSPGGPRSPQMGSRSPPMSPPTSSEGGTSPWGPAVVLPATYGRRPSVRRGSTDRTSSSFLVPPPPTRPPRRVAQPTSPCSTARPISELSHYSEPSVYSHSVHSGYSHPEEAHYYTEEREGEVQRQSWMSLHPPPHTPPPPTPATSPPPTSMSAVEARRRQAAAVRDQRLSDMGVIPPVSPSATPVAAQPPAPSVSPPLPVGSPTSNRGPVIVSPIGSSTSLSSYGMHELSSPITALPSGHSAAARSNIPLGMRSDPAIACIAPYVPGVTARGPPARVAADNESLLSGYSEDQLAGSTDAGHWDPSPPQPLFAEFPTPNHRRNSPVGSADVPSDVSIGSAAVGPPGPPSPHIFQHTDMAVAQQNAIAATAAATPAPPERPPRPERLPPKYNSARSRGDVI</sequence>
<evidence type="ECO:0000313" key="5">
    <source>
        <dbReference type="Proteomes" id="UP000279236"/>
    </source>
</evidence>
<feature type="compositionally biased region" description="Low complexity" evidence="1">
    <location>
        <begin position="79"/>
        <end position="95"/>
    </location>
</feature>
<feature type="compositionally biased region" description="Basic and acidic residues" evidence="1">
    <location>
        <begin position="394"/>
        <end position="409"/>
    </location>
</feature>
<feature type="region of interest" description="Disordered" evidence="1">
    <location>
        <begin position="579"/>
        <end position="686"/>
    </location>
</feature>
<dbReference type="AlphaFoldDB" id="A0A427Y5L1"/>